<feature type="domain" description="Peptidase S12 Pab87-related C-terminal" evidence="3">
    <location>
        <begin position="412"/>
        <end position="500"/>
    </location>
</feature>
<organism evidence="5 6">
    <name type="scientific">Deinococcus metallilatus</name>
    <dbReference type="NCBI Taxonomy" id="1211322"/>
    <lineage>
        <taxon>Bacteria</taxon>
        <taxon>Thermotogati</taxon>
        <taxon>Deinococcota</taxon>
        <taxon>Deinococci</taxon>
        <taxon>Deinococcales</taxon>
        <taxon>Deinococcaceae</taxon>
        <taxon>Deinococcus</taxon>
    </lineage>
</organism>
<dbReference type="Gene3D" id="3.40.710.10">
    <property type="entry name" value="DD-peptidase/beta-lactamase superfamily"/>
    <property type="match status" value="1"/>
</dbReference>
<dbReference type="GO" id="GO:0016787">
    <property type="term" value="F:hydrolase activity"/>
    <property type="evidence" value="ECO:0007669"/>
    <property type="project" value="UniProtKB-KW"/>
</dbReference>
<dbReference type="InterPro" id="IPR050491">
    <property type="entry name" value="AmpC-like"/>
</dbReference>
<dbReference type="InterPro" id="IPR001466">
    <property type="entry name" value="Beta-lactam-related"/>
</dbReference>
<dbReference type="SUPFAM" id="SSF56601">
    <property type="entry name" value="beta-lactamase/transpeptidase-like"/>
    <property type="match status" value="1"/>
</dbReference>
<sequence length="516" mass="54880">MRMSLRVATAALLTLSTPLPAAAQPAPATHLTAALTRLEQDALKATGPGGIPGMAIAVVDHDRVIYLKGFGVREVGQPGRVDPDTVFQIASVSKPIASTVVARLVGEGVVGWDDPVIAHDPGFELSEPAATREVTLRDLFSHHSGLPELAPDLLEDLGFSRSQILYRLRYLPLPKGFRGQYAYSNYGLTEAGVAAAKAAGKAWEDLAAEKLYRPLGMTSTSSRVADYRAAKDRASLHVLVDGKYVARFQRDPDTESPAGGVSSTVRDLAQWVRLHLAGGKFNGQQLIPTNVLRETYVPEVVSSPPGNPATDRAGFYGLGWDVDYDTAGRVRLSHSGAFSLGAATNVTLVPSAGLGIVILTNAAPIGVPETLAHTFMDIALDGKPERDWGPLYRQAFAELFASMQGSTDYSRPPATPAPALPPASYVGTYTNPFYGDVQVVERGGVLTLLEGPQDMAFPLRHYSRDLFTYQPRGESASGLSGVTFLIGPGQRAASMVIENLDVAGQGTFTRVASGGR</sequence>
<evidence type="ECO:0000256" key="1">
    <source>
        <dbReference type="SAM" id="SignalP"/>
    </source>
</evidence>
<dbReference type="EMBL" id="JACHFV010000001">
    <property type="protein sequence ID" value="MBB5293349.1"/>
    <property type="molecule type" value="Genomic_DNA"/>
</dbReference>
<dbReference type="EMBL" id="VBRC01000001">
    <property type="protein sequence ID" value="TLK32070.1"/>
    <property type="molecule type" value="Genomic_DNA"/>
</dbReference>
<evidence type="ECO:0000313" key="7">
    <source>
        <dbReference type="Proteomes" id="UP000536909"/>
    </source>
</evidence>
<keyword evidence="5" id="KW-0378">Hydrolase</keyword>
<evidence type="ECO:0000313" key="5">
    <source>
        <dbReference type="EMBL" id="TLK32070.1"/>
    </source>
</evidence>
<reference evidence="4 7" key="2">
    <citation type="submission" date="2020-08" db="EMBL/GenBank/DDBJ databases">
        <title>Genomic Encyclopedia of Type Strains, Phase IV (KMG-IV): sequencing the most valuable type-strain genomes for metagenomic binning, comparative biology and taxonomic classification.</title>
        <authorList>
            <person name="Goeker M."/>
        </authorList>
    </citation>
    <scope>NUCLEOTIDE SEQUENCE [LARGE SCALE GENOMIC DNA]</scope>
    <source>
        <strain evidence="4 7">DSM 105434</strain>
    </source>
</reference>
<dbReference type="Pfam" id="PF00144">
    <property type="entry name" value="Beta-lactamase"/>
    <property type="match status" value="1"/>
</dbReference>
<dbReference type="Proteomes" id="UP000308000">
    <property type="component" value="Unassembled WGS sequence"/>
</dbReference>
<evidence type="ECO:0000313" key="4">
    <source>
        <dbReference type="EMBL" id="MBB5293349.1"/>
    </source>
</evidence>
<comment type="caution">
    <text evidence="5">The sequence shown here is derived from an EMBL/GenBank/DDBJ whole genome shotgun (WGS) entry which is preliminary data.</text>
</comment>
<keyword evidence="1" id="KW-0732">Signal</keyword>
<dbReference type="Gene3D" id="2.40.128.600">
    <property type="match status" value="1"/>
</dbReference>
<dbReference type="Pfam" id="PF11954">
    <property type="entry name" value="DUF3471"/>
    <property type="match status" value="1"/>
</dbReference>
<protein>
    <submittedName>
        <fullName evidence="4">CubicO group peptidase (Beta-lactamase class C family)</fullName>
    </submittedName>
    <submittedName>
        <fullName evidence="5">Serine hydrolase</fullName>
    </submittedName>
</protein>
<proteinExistence type="predicted"/>
<dbReference type="PANTHER" id="PTHR46825">
    <property type="entry name" value="D-ALANYL-D-ALANINE-CARBOXYPEPTIDASE/ENDOPEPTIDASE AMPH"/>
    <property type="match status" value="1"/>
</dbReference>
<dbReference type="InterPro" id="IPR012338">
    <property type="entry name" value="Beta-lactam/transpept-like"/>
</dbReference>
<feature type="domain" description="Beta-lactamase-related" evidence="2">
    <location>
        <begin position="49"/>
        <end position="372"/>
    </location>
</feature>
<keyword evidence="7" id="KW-1185">Reference proteome</keyword>
<dbReference type="InterPro" id="IPR021860">
    <property type="entry name" value="Peptidase_S12_Pab87-rel_C"/>
</dbReference>
<dbReference type="Proteomes" id="UP000536909">
    <property type="component" value="Unassembled WGS sequence"/>
</dbReference>
<gene>
    <name evidence="5" type="ORF">FCS05_00985</name>
    <name evidence="4" type="ORF">HNQ10_000162</name>
</gene>
<feature type="chain" id="PRO_5042462468" evidence="1">
    <location>
        <begin position="24"/>
        <end position="516"/>
    </location>
</feature>
<evidence type="ECO:0000313" key="6">
    <source>
        <dbReference type="Proteomes" id="UP000308000"/>
    </source>
</evidence>
<name>A0AAJ5F633_9DEIO</name>
<reference evidence="5 6" key="1">
    <citation type="submission" date="2019-04" db="EMBL/GenBank/DDBJ databases">
        <title>Deinococcus metalilatus MA1002 mutant No.5.</title>
        <authorList>
            <person name="Park W."/>
            <person name="Park C."/>
        </authorList>
    </citation>
    <scope>NUCLEOTIDE SEQUENCE [LARGE SCALE GENOMIC DNA]</scope>
    <source>
        <strain evidence="5 6">MA1002-m5</strain>
    </source>
</reference>
<evidence type="ECO:0000259" key="2">
    <source>
        <dbReference type="Pfam" id="PF00144"/>
    </source>
</evidence>
<feature type="signal peptide" evidence="1">
    <location>
        <begin position="1"/>
        <end position="23"/>
    </location>
</feature>
<dbReference type="RefSeq" id="WP_129117404.1">
    <property type="nucleotide sequence ID" value="NZ_BSUI01000012.1"/>
</dbReference>
<dbReference type="AlphaFoldDB" id="A0AAJ5F633"/>
<dbReference type="PANTHER" id="PTHR46825:SF15">
    <property type="entry name" value="BETA-LACTAMASE-RELATED DOMAIN-CONTAINING PROTEIN"/>
    <property type="match status" value="1"/>
</dbReference>
<evidence type="ECO:0000259" key="3">
    <source>
        <dbReference type="Pfam" id="PF11954"/>
    </source>
</evidence>
<accession>A0AAJ5F633</accession>